<reference evidence="2 3" key="1">
    <citation type="journal article" date="2014" name="Genome Announc.">
        <title>Draft Genome Sequence of Streptomyces fradiae ATCC 19609, a Strain Highly Sensitive to Antibiotics.</title>
        <authorList>
            <person name="Bekker O.B."/>
            <person name="Klimina K.M."/>
            <person name="Vatlin A.A."/>
            <person name="Zakharevich N.V."/>
            <person name="Kasianov A.S."/>
            <person name="Danilenko V.N."/>
        </authorList>
    </citation>
    <scope>NUCLEOTIDE SEQUENCE [LARGE SCALE GENOMIC DNA]</scope>
    <source>
        <strain evidence="2 3">ATCC 19609</strain>
    </source>
</reference>
<name>A0A3R7ENV0_9ACTN</name>
<evidence type="ECO:0000256" key="1">
    <source>
        <dbReference type="SAM" id="MobiDB-lite"/>
    </source>
</evidence>
<evidence type="ECO:0000313" key="2">
    <source>
        <dbReference type="EMBL" id="RKM93234.1"/>
    </source>
</evidence>
<keyword evidence="3" id="KW-1185">Reference proteome</keyword>
<dbReference type="AlphaFoldDB" id="A0A3R7ENV0"/>
<gene>
    <name evidence="2" type="ORF">SFRA_022285</name>
</gene>
<feature type="region of interest" description="Disordered" evidence="1">
    <location>
        <begin position="47"/>
        <end position="81"/>
    </location>
</feature>
<protein>
    <submittedName>
        <fullName evidence="2">Uncharacterized protein</fullName>
    </submittedName>
</protein>
<dbReference type="Proteomes" id="UP000028058">
    <property type="component" value="Unassembled WGS sequence"/>
</dbReference>
<proteinExistence type="predicted"/>
<dbReference type="EMBL" id="JNAD02000011">
    <property type="protein sequence ID" value="RKM93234.1"/>
    <property type="molecule type" value="Genomic_DNA"/>
</dbReference>
<accession>A0A3R7ENV0</accession>
<evidence type="ECO:0000313" key="3">
    <source>
        <dbReference type="Proteomes" id="UP000028058"/>
    </source>
</evidence>
<organism evidence="2 3">
    <name type="scientific">Streptomyces xinghaiensis</name>
    <dbReference type="NCBI Taxonomy" id="1038928"/>
    <lineage>
        <taxon>Bacteria</taxon>
        <taxon>Bacillati</taxon>
        <taxon>Actinomycetota</taxon>
        <taxon>Actinomycetes</taxon>
        <taxon>Kitasatosporales</taxon>
        <taxon>Streptomycetaceae</taxon>
        <taxon>Streptomyces</taxon>
    </lineage>
</organism>
<sequence length="81" mass="8663">MVSVSSNRKPASSCAIGELALDARQGRVGVVMDTQGGRMYLRRPEGGREWEAAPQDVRPATPREAAEGAAYSAYPQQRGSV</sequence>
<comment type="caution">
    <text evidence="2">The sequence shown here is derived from an EMBL/GenBank/DDBJ whole genome shotgun (WGS) entry which is preliminary data.</text>
</comment>